<dbReference type="PANTHER" id="PTHR47628:SF1">
    <property type="entry name" value="ALIPHATIC AMIDASE EXPRESSION-REGULATING PROTEIN"/>
    <property type="match status" value="1"/>
</dbReference>
<evidence type="ECO:0000256" key="2">
    <source>
        <dbReference type="ARBA" id="ARBA00022448"/>
    </source>
</evidence>
<comment type="caution">
    <text evidence="6">The sequence shown here is derived from an EMBL/GenBank/DDBJ whole genome shotgun (WGS) entry which is preliminary data.</text>
</comment>
<keyword evidence="7" id="KW-1185">Reference proteome</keyword>
<dbReference type="InterPro" id="IPR000709">
    <property type="entry name" value="Leu_Ile_Val-bd"/>
</dbReference>
<sequence length="478" mass="50315">MHTTVAAERTVALAPPEAFALFGSPRGEGWLFGARCDSVAPGAVVSMRLPLDERGGTRGVDVLGRITRVVPSAAVEIEHTQPWRGRLSLRFTPAGSRGTRVQVRASVPPEGVEWLLHRRGVPLPEPPDDGAVRLGAITTASGPGAVYSMSAELMARLAVDEINADGGVAGHRVQLLTADDATDAEQAGVEAERMARLGCRAVFVNATSASFDAVRRVLDGRGVLVVHTVINEGGGDSPTAVRFGERPQAQLDALVAPAMRRADARRWFLVGQSYVWSHGAHASARRAVADAGGHVAGEDLTPLGTTDFTGTIERIARSGADLVLSSLVGADEVAFERQSEAAGLRRSVRTVSLVLEESTLAHIGPRAAAGLQTALGYFEDNPLAGNDGLLARYRDAYGSWAPPVTALSEPIYEAIHRYARVLHTDPDGGPSAHAAALARRIPAPREETIGSRDLVAPRLYVAEVGPGGLEIVDAVAGR</sequence>
<name>A0ABU8MDW9_9PSEU</name>
<dbReference type="InterPro" id="IPR028081">
    <property type="entry name" value="Leu-bd"/>
</dbReference>
<evidence type="ECO:0000256" key="4">
    <source>
        <dbReference type="ARBA" id="ARBA00022970"/>
    </source>
</evidence>
<evidence type="ECO:0000313" key="7">
    <source>
        <dbReference type="Proteomes" id="UP001369736"/>
    </source>
</evidence>
<keyword evidence="3" id="KW-0732">Signal</keyword>
<feature type="domain" description="Leucine-binding protein" evidence="5">
    <location>
        <begin position="132"/>
        <end position="424"/>
    </location>
</feature>
<evidence type="ECO:0000313" key="6">
    <source>
        <dbReference type="EMBL" id="MEJ2865540.1"/>
    </source>
</evidence>
<dbReference type="SUPFAM" id="SSF55961">
    <property type="entry name" value="Bet v1-like"/>
    <property type="match status" value="1"/>
</dbReference>
<keyword evidence="4" id="KW-0029">Amino-acid transport</keyword>
<dbReference type="Pfam" id="PF13458">
    <property type="entry name" value="Peripla_BP_6"/>
    <property type="match status" value="1"/>
</dbReference>
<dbReference type="Proteomes" id="UP001369736">
    <property type="component" value="Unassembled WGS sequence"/>
</dbReference>
<evidence type="ECO:0000259" key="5">
    <source>
        <dbReference type="Pfam" id="PF13458"/>
    </source>
</evidence>
<proteinExistence type="inferred from homology"/>
<protein>
    <submittedName>
        <fullName evidence="6">ABC transporter substrate-binding protein</fullName>
    </submittedName>
</protein>
<gene>
    <name evidence="6" type="ORF">WCD58_30585</name>
</gene>
<dbReference type="EMBL" id="JBBEGM010000019">
    <property type="protein sequence ID" value="MEJ2865540.1"/>
    <property type="molecule type" value="Genomic_DNA"/>
</dbReference>
<keyword evidence="2" id="KW-0813">Transport</keyword>
<evidence type="ECO:0000256" key="3">
    <source>
        <dbReference type="ARBA" id="ARBA00022729"/>
    </source>
</evidence>
<comment type="similarity">
    <text evidence="1">Belongs to the leucine-binding protein family.</text>
</comment>
<reference evidence="6 7" key="1">
    <citation type="submission" date="2024-03" db="EMBL/GenBank/DDBJ databases">
        <title>Actinomycetospora sp. OC33-EN07, a novel actinomycete isolated from wild orchid (Aerides multiflora).</title>
        <authorList>
            <person name="Suriyachadkun C."/>
        </authorList>
    </citation>
    <scope>NUCLEOTIDE SEQUENCE [LARGE SCALE GENOMIC DNA]</scope>
    <source>
        <strain evidence="6 7">OC33-EN07</strain>
    </source>
</reference>
<dbReference type="SUPFAM" id="SSF53822">
    <property type="entry name" value="Periplasmic binding protein-like I"/>
    <property type="match status" value="1"/>
</dbReference>
<dbReference type="PRINTS" id="PR00337">
    <property type="entry name" value="LEUILEVALBP"/>
</dbReference>
<dbReference type="Gene3D" id="3.40.50.2300">
    <property type="match status" value="2"/>
</dbReference>
<accession>A0ABU8MDW9</accession>
<evidence type="ECO:0000256" key="1">
    <source>
        <dbReference type="ARBA" id="ARBA00010062"/>
    </source>
</evidence>
<dbReference type="InterPro" id="IPR028082">
    <property type="entry name" value="Peripla_BP_I"/>
</dbReference>
<organism evidence="6 7">
    <name type="scientific">Actinomycetospora flava</name>
    <dbReference type="NCBI Taxonomy" id="3129232"/>
    <lineage>
        <taxon>Bacteria</taxon>
        <taxon>Bacillati</taxon>
        <taxon>Actinomycetota</taxon>
        <taxon>Actinomycetes</taxon>
        <taxon>Pseudonocardiales</taxon>
        <taxon>Pseudonocardiaceae</taxon>
        <taxon>Actinomycetospora</taxon>
    </lineage>
</organism>
<dbReference type="PANTHER" id="PTHR47628">
    <property type="match status" value="1"/>
</dbReference>
<dbReference type="RefSeq" id="WP_337706914.1">
    <property type="nucleotide sequence ID" value="NZ_JBBEGM010000019.1"/>
</dbReference>